<dbReference type="RefSeq" id="WP_353864157.1">
    <property type="nucleotide sequence ID" value="NZ_CP088295.1"/>
</dbReference>
<reference evidence="3" key="1">
    <citation type="submission" date="2021-11" db="EMBL/GenBank/DDBJ databases">
        <title>Cultivation dependent microbiological survey of springs from the worlds oldest radium mine currently devoted to the extraction of radon-saturated water.</title>
        <authorList>
            <person name="Kapinusova G."/>
            <person name="Smrhova T."/>
            <person name="Strejcek M."/>
            <person name="Suman J."/>
            <person name="Jani K."/>
            <person name="Pajer P."/>
            <person name="Uhlik O."/>
        </authorList>
    </citation>
    <scope>NUCLEOTIDE SEQUENCE [LARGE SCALE GENOMIC DNA]</scope>
    <source>
        <strain evidence="3">J379</strain>
    </source>
</reference>
<proteinExistence type="predicted"/>
<protein>
    <submittedName>
        <fullName evidence="2">Uncharacterized protein</fullName>
    </submittedName>
</protein>
<gene>
    <name evidence="2" type="ORF">LRS13_23795</name>
</gene>
<organism evidence="2 3">
    <name type="scientific">Svornostia abyssi</name>
    <dbReference type="NCBI Taxonomy" id="2898438"/>
    <lineage>
        <taxon>Bacteria</taxon>
        <taxon>Bacillati</taxon>
        <taxon>Actinomycetota</taxon>
        <taxon>Thermoleophilia</taxon>
        <taxon>Solirubrobacterales</taxon>
        <taxon>Baekduiaceae</taxon>
        <taxon>Svornostia</taxon>
    </lineage>
</organism>
<evidence type="ECO:0000313" key="2">
    <source>
        <dbReference type="EMBL" id="UUY03655.1"/>
    </source>
</evidence>
<name>A0ABY5PGL5_9ACTN</name>
<feature type="chain" id="PRO_5046486648" evidence="1">
    <location>
        <begin position="25"/>
        <end position="282"/>
    </location>
</feature>
<keyword evidence="3" id="KW-1185">Reference proteome</keyword>
<keyword evidence="1" id="KW-0732">Signal</keyword>
<sequence length="282" mass="30540">MRRRMLLLCCAVVGCAGWTEPASAALEVIAPATGLTGQKYEITVRGSGPFDARVRFQRQPGTTCTPGYADWERASGPFTHTFDFAEAAPGPWALCARLVTAEDGDEAPGFEQAVAVIQLSQAQRSLSLIAARPVYALGEPVDVLVQGRADVETSVWAWVRALDGPPCAEAPWIGDQSYGVVRGSGGTRIGLGTITVPGTYRICAQLHDAGAPEPQGVLETQVVVSQACTDAQRSRARRTASYRRARAVYRRARGARRARARRVMLRRQAAMDRARDRVRVDC</sequence>
<dbReference type="Proteomes" id="UP001058860">
    <property type="component" value="Chromosome"/>
</dbReference>
<evidence type="ECO:0000256" key="1">
    <source>
        <dbReference type="SAM" id="SignalP"/>
    </source>
</evidence>
<accession>A0ABY5PGL5</accession>
<dbReference type="EMBL" id="CP088295">
    <property type="protein sequence ID" value="UUY03655.1"/>
    <property type="molecule type" value="Genomic_DNA"/>
</dbReference>
<feature type="signal peptide" evidence="1">
    <location>
        <begin position="1"/>
        <end position="24"/>
    </location>
</feature>
<dbReference type="PROSITE" id="PS51257">
    <property type="entry name" value="PROKAR_LIPOPROTEIN"/>
    <property type="match status" value="1"/>
</dbReference>
<evidence type="ECO:0000313" key="3">
    <source>
        <dbReference type="Proteomes" id="UP001058860"/>
    </source>
</evidence>